<keyword evidence="3" id="KW-0804">Transcription</keyword>
<evidence type="ECO:0000256" key="3">
    <source>
        <dbReference type="ARBA" id="ARBA00023163"/>
    </source>
</evidence>
<dbReference type="GO" id="GO:0043565">
    <property type="term" value="F:sequence-specific DNA binding"/>
    <property type="evidence" value="ECO:0007669"/>
    <property type="project" value="InterPro"/>
</dbReference>
<feature type="domain" description="HTH araC/xylS-type" evidence="4">
    <location>
        <begin position="186"/>
        <end position="269"/>
    </location>
</feature>
<dbReference type="Proteomes" id="UP000236178">
    <property type="component" value="Unassembled WGS sequence"/>
</dbReference>
<comment type="caution">
    <text evidence="5">The sequence shown here is derived from an EMBL/GenBank/DDBJ whole genome shotgun (WGS) entry which is preliminary data.</text>
</comment>
<evidence type="ECO:0000313" key="5">
    <source>
        <dbReference type="EMBL" id="PKT73152.1"/>
    </source>
</evidence>
<protein>
    <submittedName>
        <fullName evidence="5">AraC family transcriptional regulator</fullName>
    </submittedName>
</protein>
<keyword evidence="6" id="KW-1185">Reference proteome</keyword>
<dbReference type="Pfam" id="PF12833">
    <property type="entry name" value="HTH_18"/>
    <property type="match status" value="1"/>
</dbReference>
<dbReference type="PANTHER" id="PTHR46796">
    <property type="entry name" value="HTH-TYPE TRANSCRIPTIONAL ACTIVATOR RHAS-RELATED"/>
    <property type="match status" value="1"/>
</dbReference>
<evidence type="ECO:0000313" key="6">
    <source>
        <dbReference type="Proteomes" id="UP000236178"/>
    </source>
</evidence>
<dbReference type="EMBL" id="PJOS01000014">
    <property type="protein sequence ID" value="PKT73152.1"/>
    <property type="molecule type" value="Genomic_DNA"/>
</dbReference>
<sequence>MCPAGTCERMYARPHAALRPGVHSYRGFRVTHGEPRQRLVVPRGTVSLVVGFGPGLEPGGPVGGHGGKAVRPTASLATGLHTRARHFGHRGALHGIEVTLAPWAAHQLFGVSMNDLADTVVDPVDVLGRGFQELTEALRDTTDWPDRFALLDSALARWTESARGGRPPAGELLEAWDLLVRTGGTISVRDLAAATGWSWRHLETLFRRQFGLTPKRLARIVRLRRALRLLTTGSTPADTAYACGFSDQAHLTNEFTTLLGMPPRRFLAARGTAWRSSHWVAG</sequence>
<gene>
    <name evidence="5" type="ORF">CW362_10510</name>
</gene>
<dbReference type="OrthoDB" id="2559672at2"/>
<dbReference type="PROSITE" id="PS01124">
    <property type="entry name" value="HTH_ARAC_FAMILY_2"/>
    <property type="match status" value="1"/>
</dbReference>
<accession>A0A2I0STA8</accession>
<dbReference type="AlphaFoldDB" id="A0A2I0STA8"/>
<dbReference type="Pfam" id="PF20240">
    <property type="entry name" value="DUF6597"/>
    <property type="match status" value="1"/>
</dbReference>
<dbReference type="Gene3D" id="1.10.10.60">
    <property type="entry name" value="Homeodomain-like"/>
    <property type="match status" value="1"/>
</dbReference>
<dbReference type="SMART" id="SM00342">
    <property type="entry name" value="HTH_ARAC"/>
    <property type="match status" value="1"/>
</dbReference>
<dbReference type="GO" id="GO:0003700">
    <property type="term" value="F:DNA-binding transcription factor activity"/>
    <property type="evidence" value="ECO:0007669"/>
    <property type="project" value="InterPro"/>
</dbReference>
<dbReference type="InterPro" id="IPR050204">
    <property type="entry name" value="AraC_XylS_family_regulators"/>
</dbReference>
<reference evidence="5 6" key="1">
    <citation type="submission" date="2017-12" db="EMBL/GenBank/DDBJ databases">
        <title>Streptomyces populusis sp. nov., a novel endophytic actinobacterium isolated from stems of Populus adenopoda Maxim.</title>
        <authorList>
            <person name="Wang Z."/>
        </authorList>
    </citation>
    <scope>NUCLEOTIDE SEQUENCE [LARGE SCALE GENOMIC DNA]</scope>
    <source>
        <strain evidence="5 6">A249</strain>
    </source>
</reference>
<evidence type="ECO:0000259" key="4">
    <source>
        <dbReference type="PROSITE" id="PS01124"/>
    </source>
</evidence>
<dbReference type="InterPro" id="IPR018060">
    <property type="entry name" value="HTH_AraC"/>
</dbReference>
<proteinExistence type="predicted"/>
<evidence type="ECO:0000256" key="2">
    <source>
        <dbReference type="ARBA" id="ARBA00023125"/>
    </source>
</evidence>
<dbReference type="PANTHER" id="PTHR46796:SF15">
    <property type="entry name" value="BLL1074 PROTEIN"/>
    <property type="match status" value="1"/>
</dbReference>
<organism evidence="5 6">
    <name type="scientific">Streptomyces populi</name>
    <dbReference type="NCBI Taxonomy" id="2058924"/>
    <lineage>
        <taxon>Bacteria</taxon>
        <taxon>Bacillati</taxon>
        <taxon>Actinomycetota</taxon>
        <taxon>Actinomycetes</taxon>
        <taxon>Kitasatosporales</taxon>
        <taxon>Streptomycetaceae</taxon>
        <taxon>Streptomyces</taxon>
    </lineage>
</organism>
<keyword evidence="1" id="KW-0805">Transcription regulation</keyword>
<name>A0A2I0STA8_9ACTN</name>
<evidence type="ECO:0000256" key="1">
    <source>
        <dbReference type="ARBA" id="ARBA00023015"/>
    </source>
</evidence>
<dbReference type="InterPro" id="IPR046532">
    <property type="entry name" value="DUF6597"/>
</dbReference>
<keyword evidence="2" id="KW-0238">DNA-binding</keyword>
<dbReference type="SUPFAM" id="SSF46689">
    <property type="entry name" value="Homeodomain-like"/>
    <property type="match status" value="2"/>
</dbReference>
<dbReference type="InterPro" id="IPR009057">
    <property type="entry name" value="Homeodomain-like_sf"/>
</dbReference>